<dbReference type="PANTHER" id="PTHR43124:SF3">
    <property type="entry name" value="CHLORAMPHENICOL EFFLUX PUMP RV0191"/>
    <property type="match status" value="1"/>
</dbReference>
<evidence type="ECO:0000256" key="6">
    <source>
        <dbReference type="SAM" id="Phobius"/>
    </source>
</evidence>
<evidence type="ECO:0000313" key="8">
    <source>
        <dbReference type="EMBL" id="CAM03388.1"/>
    </source>
</evidence>
<proteinExistence type="predicted"/>
<evidence type="ECO:0000259" key="7">
    <source>
        <dbReference type="PROSITE" id="PS50850"/>
    </source>
</evidence>
<feature type="transmembrane region" description="Helical" evidence="6">
    <location>
        <begin position="36"/>
        <end position="55"/>
    </location>
</feature>
<dbReference type="HOGENOM" id="CLU_044455_0_0_11"/>
<feature type="transmembrane region" description="Helical" evidence="6">
    <location>
        <begin position="263"/>
        <end position="285"/>
    </location>
</feature>
<protein>
    <submittedName>
        <fullName evidence="8">General substrate transporters</fullName>
    </submittedName>
</protein>
<evidence type="ECO:0000256" key="5">
    <source>
        <dbReference type="ARBA" id="ARBA00023136"/>
    </source>
</evidence>
<feature type="domain" description="Major facilitator superfamily (MFS) profile" evidence="7">
    <location>
        <begin position="1"/>
        <end position="379"/>
    </location>
</feature>
<sequence>MIFILTLAMALPMLLLYAIGVLGPVLVSDLRISRSTLGSLTAVCFAVAAVLSLWAGQGVGRIGARNATIALFGVVALSFGLISVSTSFAMLVVGVALCGLAQALANPATNKVIALHVAPERRGSVVGAKQSGVQLAALVAGAALPTAAVLLGWRGALALVIPLSLVALAVSWSVIPGEQAAPRAAGWSKLVRPNAKLRWLMLYQLFLGAGLAAFTTFLPLYATEQLATGERQAALMIAGFGIAGIVARIGWTSLAGKLAEPHGLLLGLALAAAVFVGAVWASGWFGLLPAWIGSIGIGATAVAANAVCMLAVVRDRSYGQVTHASALASLAFFSGFVVSPPLVGAVADAAGGLGSAWPVLALELVLAGGCAVGLRRASVAVRAGDAR</sequence>
<feature type="transmembrane region" description="Helical" evidence="6">
    <location>
        <begin position="324"/>
        <end position="343"/>
    </location>
</feature>
<dbReference type="Gene3D" id="1.20.1250.20">
    <property type="entry name" value="MFS general substrate transporter like domains"/>
    <property type="match status" value="2"/>
</dbReference>
<dbReference type="GO" id="GO:0005886">
    <property type="term" value="C:plasma membrane"/>
    <property type="evidence" value="ECO:0007669"/>
    <property type="project" value="UniProtKB-SubCell"/>
</dbReference>
<keyword evidence="4 6" id="KW-1133">Transmembrane helix</keyword>
<dbReference type="PANTHER" id="PTHR43124">
    <property type="entry name" value="PURINE EFFLUX PUMP PBUE"/>
    <property type="match status" value="1"/>
</dbReference>
<dbReference type="InterPro" id="IPR011701">
    <property type="entry name" value="MFS"/>
</dbReference>
<feature type="transmembrane region" description="Helical" evidence="6">
    <location>
        <begin position="62"/>
        <end position="82"/>
    </location>
</feature>
<comment type="subcellular location">
    <subcellularLocation>
        <location evidence="1">Cell membrane</location>
        <topology evidence="1">Multi-pass membrane protein</topology>
    </subcellularLocation>
</comment>
<dbReference type="GO" id="GO:0022857">
    <property type="term" value="F:transmembrane transporter activity"/>
    <property type="evidence" value="ECO:0007669"/>
    <property type="project" value="InterPro"/>
</dbReference>
<gene>
    <name evidence="8" type="ordered locus">SACE_4118</name>
</gene>
<organism evidence="8 9">
    <name type="scientific">Saccharopolyspora erythraea (strain ATCC 11635 / DSM 40517 / JCM 4748 / NBRC 13426 / NCIMB 8594 / NRRL 2338)</name>
    <dbReference type="NCBI Taxonomy" id="405948"/>
    <lineage>
        <taxon>Bacteria</taxon>
        <taxon>Bacillati</taxon>
        <taxon>Actinomycetota</taxon>
        <taxon>Actinomycetes</taxon>
        <taxon>Pseudonocardiales</taxon>
        <taxon>Pseudonocardiaceae</taxon>
        <taxon>Saccharopolyspora</taxon>
    </lineage>
</organism>
<evidence type="ECO:0000256" key="4">
    <source>
        <dbReference type="ARBA" id="ARBA00022989"/>
    </source>
</evidence>
<dbReference type="Proteomes" id="UP000006728">
    <property type="component" value="Chromosome"/>
</dbReference>
<feature type="transmembrane region" description="Helical" evidence="6">
    <location>
        <begin position="291"/>
        <end position="312"/>
    </location>
</feature>
<reference evidence="8 9" key="1">
    <citation type="journal article" date="2007" name="Nat. Biotechnol.">
        <title>Complete genome sequence of the erythromycin-producing bacterium Saccharopolyspora erythraea NRRL23338.</title>
        <authorList>
            <person name="Oliynyk M."/>
            <person name="Samborskyy M."/>
            <person name="Lester J.B."/>
            <person name="Mironenko T."/>
            <person name="Scott N."/>
            <person name="Dickens S."/>
            <person name="Haydock S.F."/>
            <person name="Leadlay P.F."/>
        </authorList>
    </citation>
    <scope>NUCLEOTIDE SEQUENCE [LARGE SCALE GENOMIC DNA]</scope>
    <source>
        <strain evidence="9">ATCC 11635 / DSM 40517 / JCM 4748 / NBRC 13426 / NCIMB 8594 / NRRL 2338</strain>
    </source>
</reference>
<keyword evidence="2" id="KW-1003">Cell membrane</keyword>
<keyword evidence="9" id="KW-1185">Reference proteome</keyword>
<dbReference type="STRING" id="405948.SACE_4118"/>
<keyword evidence="5 6" id="KW-0472">Membrane</keyword>
<dbReference type="SUPFAM" id="SSF103473">
    <property type="entry name" value="MFS general substrate transporter"/>
    <property type="match status" value="1"/>
</dbReference>
<dbReference type="InterPro" id="IPR050189">
    <property type="entry name" value="MFS_Efflux_Transporters"/>
</dbReference>
<name>A4FH63_SACEN</name>
<evidence type="ECO:0000256" key="1">
    <source>
        <dbReference type="ARBA" id="ARBA00004651"/>
    </source>
</evidence>
<dbReference type="InterPro" id="IPR036259">
    <property type="entry name" value="MFS_trans_sf"/>
</dbReference>
<evidence type="ECO:0000313" key="9">
    <source>
        <dbReference type="Proteomes" id="UP000006728"/>
    </source>
</evidence>
<feature type="transmembrane region" description="Helical" evidence="6">
    <location>
        <begin position="197"/>
        <end position="221"/>
    </location>
</feature>
<keyword evidence="3 6" id="KW-0812">Transmembrane</keyword>
<dbReference type="InterPro" id="IPR020846">
    <property type="entry name" value="MFS_dom"/>
</dbReference>
<evidence type="ECO:0000256" key="3">
    <source>
        <dbReference type="ARBA" id="ARBA00022692"/>
    </source>
</evidence>
<feature type="transmembrane region" description="Helical" evidence="6">
    <location>
        <begin position="355"/>
        <end position="374"/>
    </location>
</feature>
<dbReference type="KEGG" id="sen:SACE_4118"/>
<feature type="transmembrane region" description="Helical" evidence="6">
    <location>
        <begin position="233"/>
        <end position="251"/>
    </location>
</feature>
<dbReference type="EMBL" id="AM420293">
    <property type="protein sequence ID" value="CAM03388.1"/>
    <property type="molecule type" value="Genomic_DNA"/>
</dbReference>
<evidence type="ECO:0000256" key="2">
    <source>
        <dbReference type="ARBA" id="ARBA00022475"/>
    </source>
</evidence>
<dbReference type="PROSITE" id="PS50850">
    <property type="entry name" value="MFS"/>
    <property type="match status" value="1"/>
</dbReference>
<dbReference type="AlphaFoldDB" id="A4FH63"/>
<dbReference type="eggNOG" id="COG2814">
    <property type="taxonomic scope" value="Bacteria"/>
</dbReference>
<dbReference type="Pfam" id="PF07690">
    <property type="entry name" value="MFS_1"/>
    <property type="match status" value="1"/>
</dbReference>
<accession>A4FH63</accession>
<feature type="transmembrane region" description="Helical" evidence="6">
    <location>
        <begin position="157"/>
        <end position="176"/>
    </location>
</feature>